<dbReference type="SUPFAM" id="SSF53613">
    <property type="entry name" value="Ribokinase-like"/>
    <property type="match status" value="1"/>
</dbReference>
<evidence type="ECO:0000313" key="12">
    <source>
        <dbReference type="EMBL" id="KAE9324902.1"/>
    </source>
</evidence>
<dbReference type="InterPro" id="IPR029056">
    <property type="entry name" value="Ribokinase-like"/>
</dbReference>
<comment type="caution">
    <text evidence="10">The sequence shown here is derived from an EMBL/GenBank/DDBJ whole genome shotgun (WGS) entry which is preliminary data.</text>
</comment>
<protein>
    <recommendedName>
        <fullName evidence="8">ATP-dependent (S)-NAD(P)H-hydrate dehydratase</fullName>
        <ecNumber evidence="8">4.2.1.93</ecNumber>
    </recommendedName>
    <alternativeName>
        <fullName evidence="8">ATP-dependent NAD(P)HX dehydratase</fullName>
    </alternativeName>
</protein>
<dbReference type="GO" id="GO:0110051">
    <property type="term" value="P:metabolite repair"/>
    <property type="evidence" value="ECO:0007669"/>
    <property type="project" value="TreeGrafter"/>
</dbReference>
<accession>A0A6A3JT13</accession>
<evidence type="ECO:0000256" key="1">
    <source>
        <dbReference type="ARBA" id="ARBA00022553"/>
    </source>
</evidence>
<evidence type="ECO:0000259" key="9">
    <source>
        <dbReference type="PROSITE" id="PS51383"/>
    </source>
</evidence>
<proteinExistence type="inferred from homology"/>
<keyword evidence="5 8" id="KW-0520">NAD</keyword>
<dbReference type="CDD" id="cd01171">
    <property type="entry name" value="YXKO-related"/>
    <property type="match status" value="1"/>
</dbReference>
<dbReference type="GO" id="GO:0047453">
    <property type="term" value="F:ATP-dependent NAD(P)H-hydrate dehydratase activity"/>
    <property type="evidence" value="ECO:0007669"/>
    <property type="project" value="UniProtKB-UniRule"/>
</dbReference>
<evidence type="ECO:0000256" key="3">
    <source>
        <dbReference type="ARBA" id="ARBA00022840"/>
    </source>
</evidence>
<dbReference type="PROSITE" id="PS01050">
    <property type="entry name" value="YJEF_C_2"/>
    <property type="match status" value="1"/>
</dbReference>
<sequence length="337" mass="35749">MSAARSLVSRLIPPLSGHWHKGQQGRVGVLGGSFEYTGAPFYAGMSSLKTGADLCHLFCVEEAAVPIKSYSPELIVHPLLRSDAALAGLDESRRAVVLAEAVERIAQVLPRLDTLVIGPGLGRDASVQEITRQIIAKAKEANLPLVLDGDALYLVSLEPETIKGYKNAILTPNAMEYARLCATTRLLPNVDVAQAAKIPPAQLSEALGFPVVIQKGSVDTFSDGKITLKNDEFGCPRRCGGQGDVLSGAIGTFSAWTKHLDLSNVDFTGNPLLLAAYGGSLVTRASASLAFDEHQRSMTAPDVLHNVGKGFVKAETKDDLVLPSPLSSHDGTPPLSY</sequence>
<evidence type="ECO:0000313" key="11">
    <source>
        <dbReference type="EMBL" id="KAE9152615.1"/>
    </source>
</evidence>
<name>A0A6A3JT13_9STRA</name>
<dbReference type="GO" id="GO:0046496">
    <property type="term" value="P:nicotinamide nucleotide metabolic process"/>
    <property type="evidence" value="ECO:0007669"/>
    <property type="project" value="UniProtKB-UniRule"/>
</dbReference>
<feature type="binding site" evidence="8">
    <location>
        <position position="244"/>
    </location>
    <ligand>
        <name>(6S)-NADPHX</name>
        <dbReference type="ChEBI" id="CHEBI:64076"/>
    </ligand>
</feature>
<feature type="binding site" evidence="8">
    <location>
        <begin position="234"/>
        <end position="243"/>
    </location>
    <ligand>
        <name>ATP</name>
        <dbReference type="ChEBI" id="CHEBI:30616"/>
    </ligand>
</feature>
<comment type="catalytic activity">
    <reaction evidence="8">
        <text>(6S)-NADHX + ATP = ADP + phosphate + NADH + H(+)</text>
        <dbReference type="Rhea" id="RHEA:19017"/>
        <dbReference type="ChEBI" id="CHEBI:15378"/>
        <dbReference type="ChEBI" id="CHEBI:30616"/>
        <dbReference type="ChEBI" id="CHEBI:43474"/>
        <dbReference type="ChEBI" id="CHEBI:57945"/>
        <dbReference type="ChEBI" id="CHEBI:64074"/>
        <dbReference type="ChEBI" id="CHEBI:456216"/>
        <dbReference type="EC" id="4.2.1.93"/>
    </reaction>
</comment>
<evidence type="ECO:0000256" key="7">
    <source>
        <dbReference type="ARBA" id="ARBA00047472"/>
    </source>
</evidence>
<feature type="binding site" evidence="8">
    <location>
        <begin position="215"/>
        <end position="219"/>
    </location>
    <ligand>
        <name>ATP</name>
        <dbReference type="ChEBI" id="CHEBI:30616"/>
    </ligand>
</feature>
<dbReference type="Gene3D" id="3.40.1190.20">
    <property type="match status" value="1"/>
</dbReference>
<comment type="cofactor">
    <cofactor evidence="8">
        <name>Mg(2+)</name>
        <dbReference type="ChEBI" id="CHEBI:18420"/>
    </cofactor>
</comment>
<feature type="binding site" evidence="8">
    <location>
        <position position="120"/>
    </location>
    <ligand>
        <name>(6S)-NADPHX</name>
        <dbReference type="ChEBI" id="CHEBI:64076"/>
    </ligand>
</feature>
<feature type="binding site" evidence="8">
    <location>
        <begin position="173"/>
        <end position="179"/>
    </location>
    <ligand>
        <name>(6S)-NADPHX</name>
        <dbReference type="ChEBI" id="CHEBI:64076"/>
    </ligand>
</feature>
<comment type="similarity">
    <text evidence="8">Belongs to the NnrD/CARKD family.</text>
</comment>
<evidence type="ECO:0000313" key="14">
    <source>
        <dbReference type="Proteomes" id="UP000440732"/>
    </source>
</evidence>
<evidence type="ECO:0000256" key="4">
    <source>
        <dbReference type="ARBA" id="ARBA00022857"/>
    </source>
</evidence>
<dbReference type="EMBL" id="QXFW01001025">
    <property type="protein sequence ID" value="KAE8998021.1"/>
    <property type="molecule type" value="Genomic_DNA"/>
</dbReference>
<keyword evidence="1 8" id="KW-0597">Phosphoprotein</keyword>
<evidence type="ECO:0000256" key="8">
    <source>
        <dbReference type="HAMAP-Rule" id="MF_03157"/>
    </source>
</evidence>
<dbReference type="AlphaFoldDB" id="A0A6A3JT13"/>
<keyword evidence="6 8" id="KW-0456">Lyase</keyword>
<dbReference type="PROSITE" id="PS51383">
    <property type="entry name" value="YJEF_C_3"/>
    <property type="match status" value="1"/>
</dbReference>
<keyword evidence="2 8" id="KW-0547">Nucleotide-binding</keyword>
<dbReference type="GO" id="GO:0005524">
    <property type="term" value="F:ATP binding"/>
    <property type="evidence" value="ECO:0007669"/>
    <property type="project" value="UniProtKB-KW"/>
</dbReference>
<dbReference type="PANTHER" id="PTHR12592">
    <property type="entry name" value="ATP-DEPENDENT (S)-NAD(P)H-HYDRATE DEHYDRATASE FAMILY MEMBER"/>
    <property type="match status" value="1"/>
</dbReference>
<comment type="catalytic activity">
    <reaction evidence="7 8">
        <text>(6S)-NADPHX + ATP = ADP + phosphate + NADPH + H(+)</text>
        <dbReference type="Rhea" id="RHEA:32231"/>
        <dbReference type="ChEBI" id="CHEBI:15378"/>
        <dbReference type="ChEBI" id="CHEBI:30616"/>
        <dbReference type="ChEBI" id="CHEBI:43474"/>
        <dbReference type="ChEBI" id="CHEBI:57783"/>
        <dbReference type="ChEBI" id="CHEBI:64076"/>
        <dbReference type="ChEBI" id="CHEBI:456216"/>
        <dbReference type="EC" id="4.2.1.93"/>
    </reaction>
</comment>
<evidence type="ECO:0000256" key="6">
    <source>
        <dbReference type="ARBA" id="ARBA00023239"/>
    </source>
</evidence>
<dbReference type="FunFam" id="3.40.1190.20:FF:000023">
    <property type="entry name" value="ATP-dependent (S)-NAD(P)H-hydrate dehydratase"/>
    <property type="match status" value="1"/>
</dbReference>
<dbReference type="NCBIfam" id="TIGR00196">
    <property type="entry name" value="yjeF_cterm"/>
    <property type="match status" value="1"/>
</dbReference>
<dbReference type="Proteomes" id="UP000460718">
    <property type="component" value="Unassembled WGS sequence"/>
</dbReference>
<organism evidence="10 15">
    <name type="scientific">Phytophthora fragariae</name>
    <dbReference type="NCBI Taxonomy" id="53985"/>
    <lineage>
        <taxon>Eukaryota</taxon>
        <taxon>Sar</taxon>
        <taxon>Stramenopiles</taxon>
        <taxon>Oomycota</taxon>
        <taxon>Peronosporomycetes</taxon>
        <taxon>Peronosporales</taxon>
        <taxon>Peronosporaceae</taxon>
        <taxon>Phytophthora</taxon>
    </lineage>
</organism>
<evidence type="ECO:0000313" key="13">
    <source>
        <dbReference type="Proteomes" id="UP000437068"/>
    </source>
</evidence>
<dbReference type="InterPro" id="IPR017953">
    <property type="entry name" value="Carbohydrate_kinase_pred_CS"/>
</dbReference>
<keyword evidence="4" id="KW-0521">NADP</keyword>
<evidence type="ECO:0000256" key="2">
    <source>
        <dbReference type="ARBA" id="ARBA00022741"/>
    </source>
</evidence>
<feature type="domain" description="YjeF C-terminal" evidence="9">
    <location>
        <begin position="4"/>
        <end position="314"/>
    </location>
</feature>
<keyword evidence="3 8" id="KW-0067">ATP-binding</keyword>
<evidence type="ECO:0000256" key="5">
    <source>
        <dbReference type="ARBA" id="ARBA00023027"/>
    </source>
</evidence>
<gene>
    <name evidence="12" type="ORF">PF001_g3217</name>
    <name evidence="11" type="ORF">PF006_g3182</name>
    <name evidence="10" type="ORF">PF011_g15224</name>
</gene>
<evidence type="ECO:0000313" key="10">
    <source>
        <dbReference type="EMBL" id="KAE8998021.1"/>
    </source>
</evidence>
<evidence type="ECO:0000313" key="15">
    <source>
        <dbReference type="Proteomes" id="UP000460718"/>
    </source>
</evidence>
<dbReference type="EMBL" id="QXGE01000099">
    <property type="protein sequence ID" value="KAE9324902.1"/>
    <property type="molecule type" value="Genomic_DNA"/>
</dbReference>
<dbReference type="PANTHER" id="PTHR12592:SF0">
    <property type="entry name" value="ATP-DEPENDENT (S)-NAD(P)H-HYDRATE DEHYDRATASE"/>
    <property type="match status" value="1"/>
</dbReference>
<dbReference type="HAMAP" id="MF_01965">
    <property type="entry name" value="NADHX_dehydratase"/>
    <property type="match status" value="1"/>
</dbReference>
<dbReference type="Proteomes" id="UP000437068">
    <property type="component" value="Unassembled WGS sequence"/>
</dbReference>
<comment type="function">
    <text evidence="8">Catalyzes the dehydration of the S-form of NAD(P)HX at the expense of ATP, which is converted to ADP. Together with NAD(P)HX epimerase, which catalyzes the epimerization of the S- and R-forms, the enzyme allows the repair of both epimers of NAD(P)HX, a damaged form of NAD(P)H that is a result of enzymatic or heat-dependent hydration.</text>
</comment>
<dbReference type="Proteomes" id="UP000440732">
    <property type="component" value="Unassembled WGS sequence"/>
</dbReference>
<dbReference type="EC" id="4.2.1.93" evidence="8"/>
<dbReference type="EMBL" id="QXGA01000098">
    <property type="protein sequence ID" value="KAE9152615.1"/>
    <property type="molecule type" value="Genomic_DNA"/>
</dbReference>
<dbReference type="InterPro" id="IPR000631">
    <property type="entry name" value="CARKD"/>
</dbReference>
<dbReference type="Pfam" id="PF01256">
    <property type="entry name" value="Carb_kinase"/>
    <property type="match status" value="1"/>
</dbReference>
<reference evidence="10 15" key="1">
    <citation type="submission" date="2018-09" db="EMBL/GenBank/DDBJ databases">
        <title>Genomic investigation of the strawberry pathogen Phytophthora fragariae indicates pathogenicity is determined by transcriptional variation in three key races.</title>
        <authorList>
            <person name="Adams T.M."/>
            <person name="Armitage A.D."/>
            <person name="Sobczyk M.K."/>
            <person name="Bates H.J."/>
            <person name="Dunwell J.M."/>
            <person name="Nellist C.F."/>
            <person name="Harrison R.J."/>
        </authorList>
    </citation>
    <scope>NUCLEOTIDE SEQUENCE [LARGE SCALE GENOMIC DNA]</scope>
    <source>
        <strain evidence="12 13">A4</strain>
        <strain evidence="11 14">NOV-5</strain>
        <strain evidence="10 15">SCRP245</strain>
    </source>
</reference>